<proteinExistence type="predicted"/>
<dbReference type="EMBL" id="UIDG01000112">
    <property type="protein sequence ID" value="SUS05611.1"/>
    <property type="molecule type" value="Genomic_DNA"/>
</dbReference>
<reference evidence="1" key="1">
    <citation type="submission" date="2018-07" db="EMBL/GenBank/DDBJ databases">
        <authorList>
            <person name="Quirk P.G."/>
            <person name="Krulwich T.A."/>
        </authorList>
    </citation>
    <scope>NUCLEOTIDE SEQUENCE</scope>
</reference>
<protein>
    <submittedName>
        <fullName evidence="1">Uncharacterized protein</fullName>
    </submittedName>
</protein>
<name>A0A380TDG4_9ZZZZ</name>
<organism evidence="1">
    <name type="scientific">metagenome</name>
    <dbReference type="NCBI Taxonomy" id="256318"/>
    <lineage>
        <taxon>unclassified sequences</taxon>
        <taxon>metagenomes</taxon>
    </lineage>
</organism>
<dbReference type="AlphaFoldDB" id="A0A380TDG4"/>
<gene>
    <name evidence="1" type="ORF">DF3PB_20079</name>
</gene>
<evidence type="ECO:0000313" key="1">
    <source>
        <dbReference type="EMBL" id="SUS05611.1"/>
    </source>
</evidence>
<accession>A0A380TDG4</accession>
<sequence length="155" mass="16942">MSILPGVLRQPRLHPGYFFLLCGDDLLGELADFWIPAVLEDDLSHVDRSLVVRDHPGDEVAIGVAGESDHHVAVHLFVCSLIRRDHRVGGTGPVVAVRWASGRARHVFVLHRHGAAAGLGGRVTGNGPTDHEACWEGDHEAKKIVRHCGQHRFVP</sequence>